<gene>
    <name evidence="4" type="ORF">BJ958_000325</name>
</gene>
<dbReference type="SMART" id="SM00903">
    <property type="entry name" value="Flavin_Reduct"/>
    <property type="match status" value="1"/>
</dbReference>
<proteinExistence type="inferred from homology"/>
<feature type="domain" description="Flavin reductase like" evidence="3">
    <location>
        <begin position="16"/>
        <end position="159"/>
    </location>
</feature>
<organism evidence="4 5">
    <name type="scientific">Nocardioides kongjuensis</name>
    <dbReference type="NCBI Taxonomy" id="349522"/>
    <lineage>
        <taxon>Bacteria</taxon>
        <taxon>Bacillati</taxon>
        <taxon>Actinomycetota</taxon>
        <taxon>Actinomycetes</taxon>
        <taxon>Propionibacteriales</taxon>
        <taxon>Nocardioidaceae</taxon>
        <taxon>Nocardioides</taxon>
    </lineage>
</organism>
<dbReference type="RefSeq" id="WP_218865537.1">
    <property type="nucleotide sequence ID" value="NZ_BAABEF010000001.1"/>
</dbReference>
<dbReference type="InterPro" id="IPR012349">
    <property type="entry name" value="Split_barrel_FMN-bd"/>
</dbReference>
<evidence type="ECO:0000313" key="5">
    <source>
        <dbReference type="Proteomes" id="UP000582231"/>
    </source>
</evidence>
<sequence>MSTAIEPSPLEMRAAMGNFATGVTIVTGLDDGEPVGFACQSFASVSLEPPLVLFCADHSGRAWPRIRRSGRFTVNVLGEDQADLCQRFGSSRGRKFEELDWELSPEGTPSLPGTLMRVHATVENVVVAGDHDVVIGRVTRLETPHRATPMLFFRGRFGIEDQHEQIAPDLWGWGDHWG</sequence>
<dbReference type="Gene3D" id="2.30.110.10">
    <property type="entry name" value="Electron Transport, Fmn-binding Protein, Chain A"/>
    <property type="match status" value="1"/>
</dbReference>
<dbReference type="SUPFAM" id="SSF50475">
    <property type="entry name" value="FMN-binding split barrel"/>
    <property type="match status" value="1"/>
</dbReference>
<dbReference type="EMBL" id="JACCBF010000001">
    <property type="protein sequence ID" value="NYD28779.1"/>
    <property type="molecule type" value="Genomic_DNA"/>
</dbReference>
<dbReference type="AlphaFoldDB" id="A0A852REC0"/>
<dbReference type="GO" id="GO:0010181">
    <property type="term" value="F:FMN binding"/>
    <property type="evidence" value="ECO:0007669"/>
    <property type="project" value="InterPro"/>
</dbReference>
<dbReference type="Proteomes" id="UP000582231">
    <property type="component" value="Unassembled WGS sequence"/>
</dbReference>
<comment type="caution">
    <text evidence="4">The sequence shown here is derived from an EMBL/GenBank/DDBJ whole genome shotgun (WGS) entry which is preliminary data.</text>
</comment>
<name>A0A852REC0_9ACTN</name>
<dbReference type="InterPro" id="IPR050268">
    <property type="entry name" value="NADH-dep_flavin_reductase"/>
</dbReference>
<accession>A0A852REC0</accession>
<dbReference type="Pfam" id="PF01613">
    <property type="entry name" value="Flavin_Reduct"/>
    <property type="match status" value="1"/>
</dbReference>
<dbReference type="PANTHER" id="PTHR30466:SF11">
    <property type="entry name" value="FLAVIN-DEPENDENT MONOOXYGENASE, REDUCTASE SUBUNIT HSAB"/>
    <property type="match status" value="1"/>
</dbReference>
<reference evidence="4 5" key="1">
    <citation type="submission" date="2020-07" db="EMBL/GenBank/DDBJ databases">
        <title>Sequencing the genomes of 1000 actinobacteria strains.</title>
        <authorList>
            <person name="Klenk H.-P."/>
        </authorList>
    </citation>
    <scope>NUCLEOTIDE SEQUENCE [LARGE SCALE GENOMIC DNA]</scope>
    <source>
        <strain evidence="4 5">DSM 19082</strain>
    </source>
</reference>
<evidence type="ECO:0000259" key="3">
    <source>
        <dbReference type="SMART" id="SM00903"/>
    </source>
</evidence>
<keyword evidence="2" id="KW-0560">Oxidoreductase</keyword>
<dbReference type="GO" id="GO:0042602">
    <property type="term" value="F:riboflavin reductase (NADPH) activity"/>
    <property type="evidence" value="ECO:0007669"/>
    <property type="project" value="TreeGrafter"/>
</dbReference>
<evidence type="ECO:0000313" key="4">
    <source>
        <dbReference type="EMBL" id="NYD28779.1"/>
    </source>
</evidence>
<dbReference type="PANTHER" id="PTHR30466">
    <property type="entry name" value="FLAVIN REDUCTASE"/>
    <property type="match status" value="1"/>
</dbReference>
<keyword evidence="5" id="KW-1185">Reference proteome</keyword>
<evidence type="ECO:0000256" key="1">
    <source>
        <dbReference type="ARBA" id="ARBA00008898"/>
    </source>
</evidence>
<comment type="similarity">
    <text evidence="1">Belongs to the non-flavoprotein flavin reductase family.</text>
</comment>
<evidence type="ECO:0000256" key="2">
    <source>
        <dbReference type="ARBA" id="ARBA00023002"/>
    </source>
</evidence>
<protein>
    <submittedName>
        <fullName evidence="4">Flavin reductase (DIM6/NTAB) family NADH-FMN oxidoreductase RutF</fullName>
    </submittedName>
</protein>
<dbReference type="InterPro" id="IPR002563">
    <property type="entry name" value="Flavin_Rdtase-like_dom"/>
</dbReference>